<protein>
    <submittedName>
        <fullName evidence="4">D-2-hydroxyacid dehydrogenase</fullName>
    </submittedName>
</protein>
<proteinExistence type="predicted"/>
<evidence type="ECO:0000313" key="4">
    <source>
        <dbReference type="EMBL" id="MBC2604962.1"/>
    </source>
</evidence>
<dbReference type="RefSeq" id="WP_185658852.1">
    <property type="nucleotide sequence ID" value="NZ_CAWPOO010000005.1"/>
</dbReference>
<keyword evidence="2" id="KW-0520">NAD</keyword>
<accession>A0A7X1B3K8</accession>
<gene>
    <name evidence="4" type="ORF">H5P27_02790</name>
</gene>
<keyword evidence="5" id="KW-1185">Reference proteome</keyword>
<evidence type="ECO:0000256" key="1">
    <source>
        <dbReference type="ARBA" id="ARBA00023002"/>
    </source>
</evidence>
<reference evidence="4 5" key="1">
    <citation type="submission" date="2020-07" db="EMBL/GenBank/DDBJ databases">
        <authorList>
            <person name="Feng X."/>
        </authorList>
    </citation>
    <scope>NUCLEOTIDE SEQUENCE [LARGE SCALE GENOMIC DNA]</scope>
    <source>
        <strain evidence="4 5">JCM23202</strain>
    </source>
</reference>
<name>A0A7X1B3K8_9BACT</name>
<dbReference type="GO" id="GO:0016491">
    <property type="term" value="F:oxidoreductase activity"/>
    <property type="evidence" value="ECO:0007669"/>
    <property type="project" value="UniProtKB-KW"/>
</dbReference>
<dbReference type="PANTHER" id="PTHR43333:SF1">
    <property type="entry name" value="D-ISOMER SPECIFIC 2-HYDROXYACID DEHYDROGENASE NAD-BINDING DOMAIN-CONTAINING PROTEIN"/>
    <property type="match status" value="1"/>
</dbReference>
<organism evidence="4 5">
    <name type="scientific">Pelagicoccus albus</name>
    <dbReference type="NCBI Taxonomy" id="415222"/>
    <lineage>
        <taxon>Bacteria</taxon>
        <taxon>Pseudomonadati</taxon>
        <taxon>Verrucomicrobiota</taxon>
        <taxon>Opitutia</taxon>
        <taxon>Puniceicoccales</taxon>
        <taxon>Pelagicoccaceae</taxon>
        <taxon>Pelagicoccus</taxon>
    </lineage>
</organism>
<dbReference type="SUPFAM" id="SSF52283">
    <property type="entry name" value="Formate/glycerate dehydrogenase catalytic domain-like"/>
    <property type="match status" value="1"/>
</dbReference>
<dbReference type="Pfam" id="PF02826">
    <property type="entry name" value="2-Hacid_dh_C"/>
    <property type="match status" value="1"/>
</dbReference>
<evidence type="ECO:0000259" key="3">
    <source>
        <dbReference type="Pfam" id="PF02826"/>
    </source>
</evidence>
<dbReference type="SUPFAM" id="SSF51735">
    <property type="entry name" value="NAD(P)-binding Rossmann-fold domains"/>
    <property type="match status" value="1"/>
</dbReference>
<comment type="caution">
    <text evidence="4">The sequence shown here is derived from an EMBL/GenBank/DDBJ whole genome shotgun (WGS) entry which is preliminary data.</text>
</comment>
<evidence type="ECO:0000313" key="5">
    <source>
        <dbReference type="Proteomes" id="UP000526501"/>
    </source>
</evidence>
<dbReference type="Gene3D" id="3.40.50.720">
    <property type="entry name" value="NAD(P)-binding Rossmann-like Domain"/>
    <property type="match status" value="2"/>
</dbReference>
<dbReference type="Proteomes" id="UP000526501">
    <property type="component" value="Unassembled WGS sequence"/>
</dbReference>
<dbReference type="PANTHER" id="PTHR43333">
    <property type="entry name" value="2-HACID_DH_C DOMAIN-CONTAINING PROTEIN"/>
    <property type="match status" value="1"/>
</dbReference>
<dbReference type="GO" id="GO:0051287">
    <property type="term" value="F:NAD binding"/>
    <property type="evidence" value="ECO:0007669"/>
    <property type="project" value="InterPro"/>
</dbReference>
<sequence>MPLKIYVDFALGPKPLELLKKGVGAHQLLLPSKPAASVLTKPEVDPSFYQADIAFGQPDLEAIDKAESLKWIQINTSGITAFDTPGFREKMEKRSIPVCNSANVYNEACADHLFAFMLAQSRRLVEGLASQAANGSPEWLKLRSDSGSLKGQSALILGYGAIGSRLVELLAPFRMNVTAYRRKARGDEPIPVVGPNELSSELAKADHVINILPDSEATKDFFDAARFSDCKKGSVFYNIGRGTTVDQKALEVALTSGQLKEAWLDVTNPEPLPAEHPLRALANCYITPHIAGGYLGESEGCVQHFLDNLKRFENGETLVNRVM</sequence>
<dbReference type="InterPro" id="IPR006140">
    <property type="entry name" value="D-isomer_DH_NAD-bd"/>
</dbReference>
<keyword evidence="1" id="KW-0560">Oxidoreductase</keyword>
<dbReference type="CDD" id="cd05300">
    <property type="entry name" value="2-Hacid_dh_1"/>
    <property type="match status" value="1"/>
</dbReference>
<dbReference type="AlphaFoldDB" id="A0A7X1B3K8"/>
<dbReference type="InterPro" id="IPR036291">
    <property type="entry name" value="NAD(P)-bd_dom_sf"/>
</dbReference>
<feature type="domain" description="D-isomer specific 2-hydroxyacid dehydrogenase NAD-binding" evidence="3">
    <location>
        <begin position="114"/>
        <end position="291"/>
    </location>
</feature>
<dbReference type="EMBL" id="JACHVC010000005">
    <property type="protein sequence ID" value="MBC2604962.1"/>
    <property type="molecule type" value="Genomic_DNA"/>
</dbReference>
<evidence type="ECO:0000256" key="2">
    <source>
        <dbReference type="ARBA" id="ARBA00023027"/>
    </source>
</evidence>